<reference evidence="2 3" key="1">
    <citation type="submission" date="2017-05" db="EMBL/GenBank/DDBJ databases">
        <title>PacBio assembly of a Plasmodium knowlesi genome sequence with Hi-C correction and manual annotation of the SICAvar gene family.</title>
        <authorList>
            <person name="Lapp S.A."/>
            <person name="Geraldo J.A."/>
            <person name="Chien J.-T."/>
            <person name="Ay F."/>
            <person name="Pakala S.B."/>
            <person name="Batugedara G."/>
            <person name="Humphrey J.C."/>
            <person name="Debarry J.D."/>
            <person name="Le Roch K.G."/>
            <person name="Galinski M.R."/>
            <person name="Kissinger J.C."/>
        </authorList>
    </citation>
    <scope>NUCLEOTIDE SEQUENCE [LARGE SCALE GENOMIC DNA]</scope>
    <source>
        <strain evidence="3">Malayan Strain Pk1 (A+)</strain>
    </source>
</reference>
<sequence length="1769" mass="188279">MNSNNSVSRKKVAKNGGTAKGSEENVKDNASICEENCGDSSKELEQNVNEKSQAKCMAGVKKEKEEDSSTNKGDEMKLKEENQDVNNQKEEKMEEEKKKKKKNNKLSNADDVDNGSGVGRKKENQSAEEGSIEKEKVEEDNNASAITNNDNVSSIGGGSVKNGSVQGHGKGIKQGKGGNKSEERDPSGNSAHYGNFGANNDWRSGKNNNNGNHSSSSNHGGNVEIGKNIGAVYPYSKGNNTNGELLVSRDKHSDYNGAAVKDPSKKRSFVKGESKNLDGGYNGNASNGGTNSGSVGNYPNKTSYKYDYKGNKNNYGIKGGKNYKGPAPSMLSNNVSGGMSGNISGNFNPNGSGNGSGNSGGSMNNNRHNSSSLTYDGFNNHGSSNNPNEGMMMDPMNNNMMIYNNNNPNYNYLPNYACNYPYSYYMDDSESKNMELSNYYSSGKMYSGAPSSAGGGGAAAGTGSSTGGAGGAASGGTSGGASGTTPPPASTPAASSSATAGAVVPEGYNNDGSYDARFNYSSMMNDFYNYLPFNYYYYNMNNMYFGGSNYNPNIHNTPYHDNLKNRRNKKYLYDKNKKKNYKNMSSSNMYSEIKNRVIEIFKRENIMTDDYLLYFMYNNVKLSIDVIAKHPYISPLVNSNTQNNTSILANVLNDLKCINLDKKEDEGCVEETEKMEVDQDASTSQVTNPQVVTTDGKESSTNVSGSHVGLNDTSYEQDGEAKQSQEGDDSLKEGEDKNVAPPSVDVNKAEAAVKECSSLKREDNVLESDATGANEKESTVVEEMAGEGGGGTSSSPEDKSKNIEVKNNDKDVKEVSNNAAKGGAVDSGSNTKIPVEEDNKNFLLNLNNKRNVIIIRDINSHHINTIKSIVLSSPDIQGVDVLNIRNDVNNTIFITLRNEKKTESLAQYLKTKSVNDKKLNVRIKTTQKIQNIIENNIFKSTATTLGNSNNVSGSNQGNNHSGGSSTNASAMGTNGRGVMSGVNGAGINGGSTHGGSVGGTGVGTGSMSTLVGSHNSTSPNGVVGAMASSSSTGVGGSSTTNNAATATPNGSISGTTSGNHLNMIPTSGMPMGPKQYMNFNNMYYMPNTMNGYDSSIYGHCGTGSNGASNFDAYLNYYNYGMNSAAYNMYPNVNFCDSYGGGGYNMYSNAYGPLHDMKNKYSYNNNKGSKFSRGGGDGNNMGRVSDNNFNNAVMTGSVGAGAPQGGASGGGNNAPGYFANAYTNYNNVFSNMYGNNMYGNIMHSSNMHTNNMQGSVGHDGGSNNKGDKYVDDGRKFHHVDGVNDKMGGATSTSGTSHHHNRMTKGGKDADNGKGAIGSAGAGNNANSKNNRSGASENGTTGGKNNRSRSSSNCNNSTYNGNNNNNNNSGNNNGHGASSNRNGTNGSSGNGSSGGGNHGSSGGSTGNGGGTGSGGNGASAGNGNNCSSNNKSAMKTNGEYSKSGSKLMGNNQKLNKKDPLVMYENNSGNNSVMAKNENKAIEKKSGKNYYNKKNSARKSAEKKSDNKKKDDMTTVSTDLGSNEVTKMKDDRKKGNLKQKEDDNYSEMANQADHHHSQQPQRKKSLEMGESCEANEAEEENFIANSDLENDTSAEKDNEDCINNEEEHGKSTEAEKSDEGNNQNDDVIVEKKNKKDSLAKSEQAGSSDAKEHTNKVSARIGASKKNFANKIGTNKDKGAVNTDEKRASKNKNKMEDATVNGSIVNVGIATNESSPSGNTQNRKKYSYVDIMDSCKKLTNVDAPPECIDKLMKENVSLFRKRDDQFCWKLNVF</sequence>
<feature type="compositionally biased region" description="Polar residues" evidence="1">
    <location>
        <begin position="1511"/>
        <end position="1522"/>
    </location>
</feature>
<comment type="caution">
    <text evidence="2">The sequence shown here is derived from an EMBL/GenBank/DDBJ whole genome shotgun (WGS) entry which is preliminary data.</text>
</comment>
<feature type="compositionally biased region" description="Basic and acidic residues" evidence="1">
    <location>
        <begin position="1496"/>
        <end position="1510"/>
    </location>
</feature>
<evidence type="ECO:0000313" key="2">
    <source>
        <dbReference type="EMBL" id="OTN68731.1"/>
    </source>
</evidence>
<dbReference type="VEuPathDB" id="PlasmoDB:PKA1H_010009800"/>
<feature type="compositionally biased region" description="Basic and acidic residues" evidence="1">
    <location>
        <begin position="1602"/>
        <end position="1616"/>
    </location>
</feature>
<gene>
    <name evidence="2" type="ORF">PKNOH_S01013300</name>
</gene>
<feature type="compositionally biased region" description="Low complexity" evidence="1">
    <location>
        <begin position="948"/>
        <end position="969"/>
    </location>
</feature>
<dbReference type="OMA" id="NDLKCIN"/>
<feature type="compositionally biased region" description="Polar residues" evidence="1">
    <location>
        <begin position="187"/>
        <end position="202"/>
    </location>
</feature>
<feature type="compositionally biased region" description="Basic and acidic residues" evidence="1">
    <location>
        <begin position="1474"/>
        <end position="1483"/>
    </location>
</feature>
<feature type="compositionally biased region" description="Basic and acidic residues" evidence="1">
    <location>
        <begin position="1523"/>
        <end position="1540"/>
    </location>
</feature>
<protein>
    <submittedName>
        <fullName evidence="2">Putative Erythrocyte membrane protein</fullName>
    </submittedName>
</protein>
<feature type="compositionally biased region" description="Basic and acidic residues" evidence="1">
    <location>
        <begin position="796"/>
        <end position="814"/>
    </location>
</feature>
<feature type="compositionally biased region" description="Basic and acidic residues" evidence="1">
    <location>
        <begin position="747"/>
        <end position="764"/>
    </location>
</feature>
<feature type="compositionally biased region" description="Low complexity" evidence="1">
    <location>
        <begin position="491"/>
        <end position="502"/>
    </location>
</feature>
<feature type="compositionally biased region" description="Low complexity" evidence="1">
    <location>
        <begin position="1341"/>
        <end position="1383"/>
    </location>
</feature>
<feature type="compositionally biased region" description="Low complexity" evidence="1">
    <location>
        <begin position="1419"/>
        <end position="1428"/>
    </location>
</feature>
<dbReference type="OrthoDB" id="378920at2759"/>
<feature type="compositionally biased region" description="Basic and acidic residues" evidence="1">
    <location>
        <begin position="60"/>
        <end position="97"/>
    </location>
</feature>
<feature type="compositionally biased region" description="Low complexity" evidence="1">
    <location>
        <begin position="1320"/>
        <end position="1334"/>
    </location>
</feature>
<dbReference type="Proteomes" id="UP000195012">
    <property type="component" value="Unassembled WGS sequence"/>
</dbReference>
<evidence type="ECO:0000313" key="3">
    <source>
        <dbReference type="Proteomes" id="UP000195012"/>
    </source>
</evidence>
<feature type="compositionally biased region" description="Low complexity" evidence="1">
    <location>
        <begin position="1027"/>
        <end position="1051"/>
    </location>
</feature>
<feature type="compositionally biased region" description="Acidic residues" evidence="1">
    <location>
        <begin position="1585"/>
        <end position="1601"/>
    </location>
</feature>
<feature type="compositionally biased region" description="Basic and acidic residues" evidence="1">
    <location>
        <begin position="1264"/>
        <end position="1282"/>
    </location>
</feature>
<feature type="compositionally biased region" description="Polar residues" evidence="1">
    <location>
        <begin position="1462"/>
        <end position="1471"/>
    </location>
</feature>
<feature type="region of interest" description="Disordered" evidence="1">
    <location>
        <begin position="254"/>
        <end position="299"/>
    </location>
</feature>
<feature type="compositionally biased region" description="Low complexity" evidence="1">
    <location>
        <begin position="205"/>
        <end position="222"/>
    </location>
</feature>
<feature type="compositionally biased region" description="Basic and acidic residues" evidence="1">
    <location>
        <begin position="719"/>
        <end position="738"/>
    </location>
</feature>
<feature type="region of interest" description="Disordered" evidence="1">
    <location>
        <begin position="1"/>
        <end position="223"/>
    </location>
</feature>
<feature type="region of interest" description="Disordered" evidence="1">
    <location>
        <begin position="1027"/>
        <end position="1057"/>
    </location>
</feature>
<proteinExistence type="predicted"/>
<feature type="region of interest" description="Disordered" evidence="1">
    <location>
        <begin position="669"/>
        <end position="832"/>
    </location>
</feature>
<feature type="compositionally biased region" description="Basic and acidic residues" evidence="1">
    <location>
        <begin position="1670"/>
        <end position="1688"/>
    </location>
</feature>
<feature type="compositionally biased region" description="Polar residues" evidence="1">
    <location>
        <begin position="142"/>
        <end position="154"/>
    </location>
</feature>
<name>A0A1Y3DVG8_PLAKN</name>
<feature type="compositionally biased region" description="Basic and acidic residues" evidence="1">
    <location>
        <begin position="1625"/>
        <end position="1636"/>
    </location>
</feature>
<feature type="compositionally biased region" description="Low complexity" evidence="1">
    <location>
        <begin position="341"/>
        <end position="351"/>
    </location>
</feature>
<feature type="compositionally biased region" description="Low complexity" evidence="1">
    <location>
        <begin position="361"/>
        <end position="372"/>
    </location>
</feature>
<feature type="compositionally biased region" description="Polar residues" evidence="1">
    <location>
        <begin position="1429"/>
        <end position="1451"/>
    </location>
</feature>
<feature type="compositionally biased region" description="Basic and acidic residues" evidence="1">
    <location>
        <begin position="262"/>
        <end position="276"/>
    </location>
</feature>
<feature type="compositionally biased region" description="Gly residues" evidence="1">
    <location>
        <begin position="155"/>
        <end position="178"/>
    </location>
</feature>
<dbReference type="EMBL" id="NETL01000015">
    <property type="protein sequence ID" value="OTN68731.1"/>
    <property type="molecule type" value="Genomic_DNA"/>
</dbReference>
<feature type="compositionally biased region" description="Basic and acidic residues" evidence="1">
    <location>
        <begin position="120"/>
        <end position="139"/>
    </location>
</feature>
<feature type="compositionally biased region" description="Gly residues" evidence="1">
    <location>
        <begin position="1384"/>
        <end position="1418"/>
    </location>
</feature>
<feature type="compositionally biased region" description="Polar residues" evidence="1">
    <location>
        <begin position="680"/>
        <end position="716"/>
    </location>
</feature>
<dbReference type="VEuPathDB" id="PlasmoDB:PKNOH_S01013300"/>
<feature type="compositionally biased region" description="Gly residues" evidence="1">
    <location>
        <begin position="456"/>
        <end position="482"/>
    </location>
</feature>
<accession>A0A1Y3DVG8</accession>
<dbReference type="eggNOG" id="ENOG502QQGX">
    <property type="taxonomic scope" value="Eukaryota"/>
</dbReference>
<feature type="region of interest" description="Disordered" evidence="1">
    <location>
        <begin position="456"/>
        <end position="502"/>
    </location>
</feature>
<organism evidence="2 3">
    <name type="scientific">Plasmodium knowlesi</name>
    <dbReference type="NCBI Taxonomy" id="5850"/>
    <lineage>
        <taxon>Eukaryota</taxon>
        <taxon>Sar</taxon>
        <taxon>Alveolata</taxon>
        <taxon>Apicomplexa</taxon>
        <taxon>Aconoidasida</taxon>
        <taxon>Haemosporida</taxon>
        <taxon>Plasmodiidae</taxon>
        <taxon>Plasmodium</taxon>
        <taxon>Plasmodium (Plasmodium)</taxon>
    </lineage>
</organism>
<feature type="region of interest" description="Disordered" evidence="1">
    <location>
        <begin position="1249"/>
        <end position="1688"/>
    </location>
</feature>
<feature type="compositionally biased region" description="Low complexity" evidence="1">
    <location>
        <begin position="283"/>
        <end position="297"/>
    </location>
</feature>
<dbReference type="VEuPathDB" id="PlasmoDB:PKNH_0105000"/>
<evidence type="ECO:0000256" key="1">
    <source>
        <dbReference type="SAM" id="MobiDB-lite"/>
    </source>
</evidence>
<feature type="region of interest" description="Disordered" evidence="1">
    <location>
        <begin position="341"/>
        <end position="391"/>
    </location>
</feature>
<feature type="region of interest" description="Disordered" evidence="1">
    <location>
        <begin position="948"/>
        <end position="974"/>
    </location>
</feature>